<accession>A0A370BSL2</accession>
<feature type="region of interest" description="Disordered" evidence="4">
    <location>
        <begin position="665"/>
        <end position="727"/>
    </location>
</feature>
<dbReference type="SUPFAM" id="SSF53756">
    <property type="entry name" value="UDP-Glycosyltransferase/glycogen phosphorylase"/>
    <property type="match status" value="1"/>
</dbReference>
<dbReference type="InterPro" id="IPR050426">
    <property type="entry name" value="Glycosyltransferase_28"/>
</dbReference>
<dbReference type="EMBL" id="KZ851923">
    <property type="protein sequence ID" value="RDH18533.1"/>
    <property type="molecule type" value="Genomic_DNA"/>
</dbReference>
<proteinExistence type="predicted"/>
<dbReference type="Gene3D" id="3.40.50.2000">
    <property type="entry name" value="Glycogen Phosphorylase B"/>
    <property type="match status" value="2"/>
</dbReference>
<evidence type="ECO:0000313" key="7">
    <source>
        <dbReference type="EMBL" id="RDH18533.1"/>
    </source>
</evidence>
<dbReference type="Pfam" id="PF06722">
    <property type="entry name" value="EryCIII-like_C"/>
    <property type="match status" value="1"/>
</dbReference>
<dbReference type="InterPro" id="IPR004276">
    <property type="entry name" value="GlycoTrans_28_N"/>
</dbReference>
<feature type="compositionally biased region" description="Polar residues" evidence="4">
    <location>
        <begin position="109"/>
        <end position="120"/>
    </location>
</feature>
<evidence type="ECO:0000313" key="8">
    <source>
        <dbReference type="Proteomes" id="UP000253845"/>
    </source>
</evidence>
<dbReference type="GO" id="GO:0005975">
    <property type="term" value="P:carbohydrate metabolic process"/>
    <property type="evidence" value="ECO:0007669"/>
    <property type="project" value="InterPro"/>
</dbReference>
<dbReference type="Proteomes" id="UP000253845">
    <property type="component" value="Unassembled WGS sequence"/>
</dbReference>
<dbReference type="GO" id="GO:0006629">
    <property type="term" value="P:lipid metabolic process"/>
    <property type="evidence" value="ECO:0007669"/>
    <property type="project" value="UniProtKB-KW"/>
</dbReference>
<organism evidence="7 8">
    <name type="scientific">Aspergillus niger ATCC 13496</name>
    <dbReference type="NCBI Taxonomy" id="1353008"/>
    <lineage>
        <taxon>Eukaryota</taxon>
        <taxon>Fungi</taxon>
        <taxon>Dikarya</taxon>
        <taxon>Ascomycota</taxon>
        <taxon>Pezizomycotina</taxon>
        <taxon>Eurotiomycetes</taxon>
        <taxon>Eurotiomycetidae</taxon>
        <taxon>Eurotiales</taxon>
        <taxon>Aspergillaceae</taxon>
        <taxon>Aspergillus</taxon>
        <taxon>Aspergillus subgen. Circumdati</taxon>
    </lineage>
</organism>
<feature type="compositionally biased region" description="Basic and acidic residues" evidence="4">
    <location>
        <begin position="718"/>
        <end position="727"/>
    </location>
</feature>
<dbReference type="GO" id="GO:0016906">
    <property type="term" value="F:sterol 3-beta-glucosyltransferase activity"/>
    <property type="evidence" value="ECO:0007669"/>
    <property type="project" value="UniProtKB-ARBA"/>
</dbReference>
<reference evidence="7 8" key="1">
    <citation type="submission" date="2018-07" db="EMBL/GenBank/DDBJ databases">
        <title>Section-level genome sequencing of Aspergillus section Nigri to investigate inter- and intra-species variation.</title>
        <authorList>
            <consortium name="DOE Joint Genome Institute"/>
            <person name="Vesth T.C."/>
            <person name="Nybo J.L."/>
            <person name="Theobald S."/>
            <person name="Frisvad J.C."/>
            <person name="Larsen T.O."/>
            <person name="Nielsen K.F."/>
            <person name="Hoof J.B."/>
            <person name="Brandl J."/>
            <person name="Salamov A."/>
            <person name="Riley R."/>
            <person name="Gladden J.M."/>
            <person name="Phatale P."/>
            <person name="Nielsen M.T."/>
            <person name="Lyhne E.K."/>
            <person name="Kogle M.E."/>
            <person name="Strasser K."/>
            <person name="McDonnell E."/>
            <person name="Barry K."/>
            <person name="Clum A."/>
            <person name="Chen C."/>
            <person name="Nolan M."/>
            <person name="Sandor L."/>
            <person name="Kuo A."/>
            <person name="Lipzen A."/>
            <person name="Hainaut M."/>
            <person name="Drula E."/>
            <person name="Tsang A."/>
            <person name="Magnuson J.K."/>
            <person name="Henrissat B."/>
            <person name="Wiebenga A."/>
            <person name="Simmons B.A."/>
            <person name="Makela M.R."/>
            <person name="De vries R.P."/>
            <person name="Grigoriev I.V."/>
            <person name="Mortensen U.H."/>
            <person name="Baker S.E."/>
            <person name="Andersen M.R."/>
        </authorList>
    </citation>
    <scope>NUCLEOTIDE SEQUENCE [LARGE SCALE GENOMIC DNA]</scope>
    <source>
        <strain evidence="7 8">ATCC 13496</strain>
    </source>
</reference>
<dbReference type="FunFam" id="3.40.50.2000:FF:000009">
    <property type="entry name" value="Sterol 3-beta-glucosyltransferase UGT80A2"/>
    <property type="match status" value="1"/>
</dbReference>
<dbReference type="PANTHER" id="PTHR48050:SF27">
    <property type="entry name" value="GLUCOSYLTRANSFERASE, PUTATIVE (AFU_ORTHOLOGUE AFUA_7G04880)-RELATED"/>
    <property type="match status" value="1"/>
</dbReference>
<feature type="compositionally biased region" description="Polar residues" evidence="4">
    <location>
        <begin position="671"/>
        <end position="695"/>
    </location>
</feature>
<keyword evidence="2 7" id="KW-0808">Transferase</keyword>
<dbReference type="AlphaFoldDB" id="A0A370BSL2"/>
<dbReference type="CDD" id="cd03784">
    <property type="entry name" value="GT1_Gtf-like"/>
    <property type="match status" value="1"/>
</dbReference>
<feature type="region of interest" description="Disordered" evidence="4">
    <location>
        <begin position="93"/>
        <end position="123"/>
    </location>
</feature>
<dbReference type="PANTHER" id="PTHR48050">
    <property type="entry name" value="STEROL 3-BETA-GLUCOSYLTRANSFERASE"/>
    <property type="match status" value="1"/>
</dbReference>
<dbReference type="InterPro" id="IPR002213">
    <property type="entry name" value="UDP_glucos_trans"/>
</dbReference>
<gene>
    <name evidence="7" type="ORF">M747DRAFT_354454</name>
</gene>
<evidence type="ECO:0000256" key="3">
    <source>
        <dbReference type="ARBA" id="ARBA00023098"/>
    </source>
</evidence>
<comment type="subcellular location">
    <subcellularLocation>
        <location evidence="1">Endomembrane system</location>
        <topology evidence="1">Peripheral membrane protein</topology>
    </subcellularLocation>
</comment>
<sequence>MASNRNAEVFELPGDLVMPPTTASNNHPGVFELPGEAVTIPPTPIAADRKSGINITSMHPSSTVTGDFQSSDGRIDIDYNTTLVRRFSKLYTSHYSPRPTTPPPEYSETALQAANDNGPSLESPPAYTEKTWKIKLNIVIQVVGSRGDVQPFIALGNELQRYGHRVRLATHNVFEAFVRSSGLEFYPIGGDPEELMAYMVKNPGLIPNMRNLQAGEIGRKRAMIREMLDGCWKSCIEPDMATQLPFVADAIIANPPSFAHIHCAQALSIPVHLMFTMPWTNTKAFPHPLANLTGGGDEDQGFRNFVSYSVVNWLTWQGMGDVINHWRKELGLDEIAMFEGPRLAEILKIPFTYCWSPALVPKPTDWPSYIAPFFPDVCGFFFRESPRYDPPADLLAFIAAGPPPIYVGFGSIVLEDAESTTTIILNAIRAAGVRAIISKGWSNLGGIHDDSNIYFIGDCPHEWLFDRVAAVVHHGGAGTTACGLRKSKPTFIVPFFGDQPFWGDMVAAAGAGPTPIPYKELTVDKLASGIQYCLSEQARMSAVAIAAKMQSEIGVKAAVASFHRNLPLECLQCDLEPNLPAVWSFSQNRRKLKLSKIAAEVLISHGLIDAKHLTMHSIRPIFIENRRWDPVTGGASAVVGTATDVADSVLGAFYKPVLEYRDYRKEREDQSSSIRSTSSVENLSDTLSGHSISTNYKEEPWDSDVAGRSNSTVSADLHSQKRSDTGKRKLLGRMAAASGRSLGSIAPTMIKGTTVDFPLALAEGLRNVPRLYGETPRDHGPVTDIKSGFAVAGKGFAWGMAEAVSDIVVKPYQGFQKEGAKGTIKGVGKGVTNMAAKAGSAMFGLMAYPATGIAQSIRLSVQSQTRKLIAQQRHSEGIWLLESRQYTATDNIVATFGQKFKSKKGRT</sequence>
<feature type="domain" description="Glycosyltransferase family 28 N-terminal" evidence="5">
    <location>
        <begin position="138"/>
        <end position="286"/>
    </location>
</feature>
<dbReference type="GO" id="GO:0012505">
    <property type="term" value="C:endomembrane system"/>
    <property type="evidence" value="ECO:0007669"/>
    <property type="project" value="UniProtKB-SubCell"/>
</dbReference>
<name>A0A370BSL2_ASPNG</name>
<evidence type="ECO:0000256" key="2">
    <source>
        <dbReference type="ARBA" id="ARBA00022679"/>
    </source>
</evidence>
<dbReference type="VEuPathDB" id="FungiDB:M747DRAFT_354454"/>
<dbReference type="FunFam" id="3.40.50.2000:FF:000100">
    <property type="entry name" value="Glycosyltransferase family 1 protein"/>
    <property type="match status" value="1"/>
</dbReference>
<evidence type="ECO:0000259" key="6">
    <source>
        <dbReference type="Pfam" id="PF06722"/>
    </source>
</evidence>
<keyword evidence="3" id="KW-0443">Lipid metabolism</keyword>
<evidence type="ECO:0000256" key="1">
    <source>
        <dbReference type="ARBA" id="ARBA00004184"/>
    </source>
</evidence>
<dbReference type="InterPro" id="IPR010610">
    <property type="entry name" value="EryCIII-like_C"/>
</dbReference>
<protein>
    <submittedName>
        <fullName evidence="7">UDP-Glycosyltransferase/glycogen phosphorylase</fullName>
    </submittedName>
</protein>
<dbReference type="Pfam" id="PF03033">
    <property type="entry name" value="Glyco_transf_28"/>
    <property type="match status" value="1"/>
</dbReference>
<evidence type="ECO:0000259" key="5">
    <source>
        <dbReference type="Pfam" id="PF03033"/>
    </source>
</evidence>
<feature type="domain" description="Erythromycin biosynthesis protein CIII-like C-terminal" evidence="6">
    <location>
        <begin position="452"/>
        <end position="551"/>
    </location>
</feature>
<evidence type="ECO:0000256" key="4">
    <source>
        <dbReference type="SAM" id="MobiDB-lite"/>
    </source>
</evidence>